<feature type="region of interest" description="Disordered" evidence="4">
    <location>
        <begin position="1"/>
        <end position="73"/>
    </location>
</feature>
<dbReference type="Proteomes" id="UP000572268">
    <property type="component" value="Unassembled WGS sequence"/>
</dbReference>
<keyword evidence="3" id="KW-0687">Ribonucleoprotein</keyword>
<dbReference type="Pfam" id="PF00471">
    <property type="entry name" value="Ribosomal_L33"/>
    <property type="match status" value="1"/>
</dbReference>
<comment type="caution">
    <text evidence="5">The sequence shown here is derived from an EMBL/GenBank/DDBJ whole genome shotgun (WGS) entry which is preliminary data.</text>
</comment>
<dbReference type="GO" id="GO:0005840">
    <property type="term" value="C:ribosome"/>
    <property type="evidence" value="ECO:0007669"/>
    <property type="project" value="UniProtKB-KW"/>
</dbReference>
<dbReference type="NCBIfam" id="TIGR01023">
    <property type="entry name" value="rpmG_bact"/>
    <property type="match status" value="1"/>
</dbReference>
<evidence type="ECO:0000256" key="4">
    <source>
        <dbReference type="SAM" id="MobiDB-lite"/>
    </source>
</evidence>
<dbReference type="Gene3D" id="2.20.28.120">
    <property type="entry name" value="Ribosomal protein L33"/>
    <property type="match status" value="1"/>
</dbReference>
<organism evidence="5 6">
    <name type="scientific">Perkinsus olseni</name>
    <name type="common">Perkinsus atlanticus</name>
    <dbReference type="NCBI Taxonomy" id="32597"/>
    <lineage>
        <taxon>Eukaryota</taxon>
        <taxon>Sar</taxon>
        <taxon>Alveolata</taxon>
        <taxon>Perkinsozoa</taxon>
        <taxon>Perkinsea</taxon>
        <taxon>Perkinsida</taxon>
        <taxon>Perkinsidae</taxon>
        <taxon>Perkinsus</taxon>
    </lineage>
</organism>
<dbReference type="InterPro" id="IPR038584">
    <property type="entry name" value="Ribosomal_bL33_sf"/>
</dbReference>
<dbReference type="AlphaFoldDB" id="A0A7J6LTD3"/>
<dbReference type="GO" id="GO:1990904">
    <property type="term" value="C:ribonucleoprotein complex"/>
    <property type="evidence" value="ECO:0007669"/>
    <property type="project" value="UniProtKB-KW"/>
</dbReference>
<evidence type="ECO:0000256" key="2">
    <source>
        <dbReference type="ARBA" id="ARBA00022980"/>
    </source>
</evidence>
<feature type="compositionally biased region" description="Basic and acidic residues" evidence="4">
    <location>
        <begin position="62"/>
        <end position="73"/>
    </location>
</feature>
<evidence type="ECO:0000313" key="5">
    <source>
        <dbReference type="EMBL" id="KAF4662220.1"/>
    </source>
</evidence>
<name>A0A7J6LTD3_PEROL</name>
<dbReference type="SUPFAM" id="SSF57829">
    <property type="entry name" value="Zn-binding ribosomal proteins"/>
    <property type="match status" value="1"/>
</dbReference>
<dbReference type="InterPro" id="IPR001705">
    <property type="entry name" value="Ribosomal_bL33"/>
</dbReference>
<comment type="similarity">
    <text evidence="1">Belongs to the bacterial ribosomal protein bL33 family.</text>
</comment>
<dbReference type="GO" id="GO:0006412">
    <property type="term" value="P:translation"/>
    <property type="evidence" value="ECO:0007669"/>
    <property type="project" value="InterPro"/>
</dbReference>
<dbReference type="EMBL" id="JABANN010000327">
    <property type="protein sequence ID" value="KAF4662220.1"/>
    <property type="molecule type" value="Genomic_DNA"/>
</dbReference>
<dbReference type="GO" id="GO:0003735">
    <property type="term" value="F:structural constituent of ribosome"/>
    <property type="evidence" value="ECO:0007669"/>
    <property type="project" value="InterPro"/>
</dbReference>
<gene>
    <name evidence="5" type="ORF">FOL46_005393</name>
</gene>
<reference evidence="5 6" key="1">
    <citation type="submission" date="2020-04" db="EMBL/GenBank/DDBJ databases">
        <title>Perkinsus olseni comparative genomics.</title>
        <authorList>
            <person name="Bogema D.R."/>
        </authorList>
    </citation>
    <scope>NUCLEOTIDE SEQUENCE [LARGE SCALE GENOMIC DNA]</scope>
    <source>
        <strain evidence="5">ATCC PRA-31</strain>
    </source>
</reference>
<keyword evidence="2" id="KW-0689">Ribosomal protein</keyword>
<sequence>MTPLPPHLRSRISSAPPAVEEPAGLTESEYPKDYTRPRLAKRPISEAPHATVARGSTSAPWEQDRSAGSRSRMTEEELYEILRSVDPSCPGLKISPREVATVLADPSEAGEDSQPATPVSTEGLVPATPRDLQIILKTLGDVLVVKEICGNSQVLRAEEWSVEEIADFMSWCKTRFDQGVLPEVVGGFSDRVCDHLGDVSHRDIVRFASAVGDNSKCVDEFWMYIMAKRIQDDPSVFSTTELVSLVVSYTHRSLEDDDLYASLTKEMGTRFTDLTNRQYGEILTGLATVRYRDEDLCGRILDAVVGNLQAVPQEILAQMLGAMSTLDMKEDRWTISIWRQLDSAATQAAGDVADRTPTCESFSDYFAILQACAHLPYAGSGLYLDSLVRSLLEKRTTRALKRRLIQMVQCYQYGMVQADLPVLADIAGLLMSDDSFDSMYFPVSSGFHLEVAAILRMMGCHYEIEDKVMPFILDVTITAEEATRVNSEEAARNGIEREERANRTVIMYSAAQTGYRFVTDKSPTKKDLRMALRKHDPIANKHVMFYEGKLVPQPKQWKNKARDRWNRLVGRALEPQIKTAKGQLLRKEGVL</sequence>
<evidence type="ECO:0000256" key="1">
    <source>
        <dbReference type="ARBA" id="ARBA00007596"/>
    </source>
</evidence>
<feature type="region of interest" description="Disordered" evidence="4">
    <location>
        <begin position="105"/>
        <end position="124"/>
    </location>
</feature>
<accession>A0A7J6LTD3</accession>
<dbReference type="InterPro" id="IPR011332">
    <property type="entry name" value="Ribosomal_zn-bd"/>
</dbReference>
<evidence type="ECO:0000256" key="3">
    <source>
        <dbReference type="ARBA" id="ARBA00023274"/>
    </source>
</evidence>
<proteinExistence type="inferred from homology"/>
<protein>
    <submittedName>
        <fullName evidence="5">Uncharacterized protein</fullName>
    </submittedName>
</protein>
<dbReference type="GO" id="GO:0005737">
    <property type="term" value="C:cytoplasm"/>
    <property type="evidence" value="ECO:0007669"/>
    <property type="project" value="UniProtKB-ARBA"/>
</dbReference>
<evidence type="ECO:0000313" key="6">
    <source>
        <dbReference type="Proteomes" id="UP000572268"/>
    </source>
</evidence>